<evidence type="ECO:0000256" key="1">
    <source>
        <dbReference type="ARBA" id="ARBA00004694"/>
    </source>
</evidence>
<keyword evidence="6" id="KW-0627">Porphyrin biosynthesis</keyword>
<dbReference type="Pfam" id="PF00490">
    <property type="entry name" value="ALAD"/>
    <property type="match status" value="1"/>
</dbReference>
<sequence length="37" mass="4082">MVRETRLAPDQLIYPLFVVPGAGVRRPVTSMPGICQL</sequence>
<dbReference type="SUPFAM" id="SSF51569">
    <property type="entry name" value="Aldolase"/>
    <property type="match status" value="1"/>
</dbReference>
<keyword evidence="5 9" id="KW-0456">Lyase</keyword>
<accession>T1C9V0</accession>
<evidence type="ECO:0000256" key="2">
    <source>
        <dbReference type="ARBA" id="ARBA00008055"/>
    </source>
</evidence>
<evidence type="ECO:0000256" key="4">
    <source>
        <dbReference type="ARBA" id="ARBA00023133"/>
    </source>
</evidence>
<dbReference type="InterPro" id="IPR013785">
    <property type="entry name" value="Aldolase_TIM"/>
</dbReference>
<comment type="pathway">
    <text evidence="1">Porphyrin-containing compound metabolism; protoporphyrin-IX biosynthesis; coproporphyrinogen-III from 5-aminolevulinate: step 1/4.</text>
</comment>
<dbReference type="Gene3D" id="3.20.20.70">
    <property type="entry name" value="Aldolase class I"/>
    <property type="match status" value="1"/>
</dbReference>
<gene>
    <name evidence="9" type="ORF">B1A_09275</name>
</gene>
<dbReference type="GO" id="GO:0004655">
    <property type="term" value="F:porphobilinogen synthase activity"/>
    <property type="evidence" value="ECO:0007669"/>
    <property type="project" value="UniProtKB-EC"/>
</dbReference>
<feature type="non-terminal residue" evidence="9">
    <location>
        <position position="37"/>
    </location>
</feature>
<dbReference type="GO" id="GO:0046872">
    <property type="term" value="F:metal ion binding"/>
    <property type="evidence" value="ECO:0007669"/>
    <property type="project" value="InterPro"/>
</dbReference>
<dbReference type="EC" id="4.2.1.24" evidence="3"/>
<dbReference type="UniPathway" id="UPA00251">
    <property type="reaction ID" value="UER00318"/>
</dbReference>
<evidence type="ECO:0000313" key="9">
    <source>
        <dbReference type="EMBL" id="EQD63140.1"/>
    </source>
</evidence>
<evidence type="ECO:0000256" key="3">
    <source>
        <dbReference type="ARBA" id="ARBA00012053"/>
    </source>
</evidence>
<proteinExistence type="inferred from homology"/>
<keyword evidence="4" id="KW-0350">Heme biosynthesis</keyword>
<comment type="similarity">
    <text evidence="2">Belongs to the ALAD family.</text>
</comment>
<comment type="catalytic activity">
    <reaction evidence="8">
        <text>2 5-aminolevulinate = porphobilinogen + 2 H2O + H(+)</text>
        <dbReference type="Rhea" id="RHEA:24064"/>
        <dbReference type="ChEBI" id="CHEBI:15377"/>
        <dbReference type="ChEBI" id="CHEBI:15378"/>
        <dbReference type="ChEBI" id="CHEBI:58126"/>
        <dbReference type="ChEBI" id="CHEBI:356416"/>
        <dbReference type="EC" id="4.2.1.24"/>
    </reaction>
</comment>
<evidence type="ECO:0000256" key="7">
    <source>
        <dbReference type="ARBA" id="ARBA00032837"/>
    </source>
</evidence>
<dbReference type="InterPro" id="IPR001731">
    <property type="entry name" value="ALAD"/>
</dbReference>
<dbReference type="GO" id="GO:0006782">
    <property type="term" value="P:protoporphyrinogen IX biosynthetic process"/>
    <property type="evidence" value="ECO:0007669"/>
    <property type="project" value="UniProtKB-UniPathway"/>
</dbReference>
<evidence type="ECO:0000256" key="5">
    <source>
        <dbReference type="ARBA" id="ARBA00023239"/>
    </source>
</evidence>
<protein>
    <recommendedName>
        <fullName evidence="3">porphobilinogen synthase</fullName>
        <ecNumber evidence="3">4.2.1.24</ecNumber>
    </recommendedName>
    <alternativeName>
        <fullName evidence="7">Porphobilinogen synthase</fullName>
    </alternativeName>
</protein>
<reference evidence="9" key="1">
    <citation type="submission" date="2013-08" db="EMBL/GenBank/DDBJ databases">
        <authorList>
            <person name="Mendez C."/>
            <person name="Richter M."/>
            <person name="Ferrer M."/>
            <person name="Sanchez J."/>
        </authorList>
    </citation>
    <scope>NUCLEOTIDE SEQUENCE</scope>
</reference>
<reference evidence="9" key="2">
    <citation type="journal article" date="2014" name="ISME J.">
        <title>Microbial stratification in low pH oxic and suboxic macroscopic growths along an acid mine drainage.</title>
        <authorList>
            <person name="Mendez-Garcia C."/>
            <person name="Mesa V."/>
            <person name="Sprenger R.R."/>
            <person name="Richter M."/>
            <person name="Diez M.S."/>
            <person name="Solano J."/>
            <person name="Bargiela R."/>
            <person name="Golyshina O.V."/>
            <person name="Manteca A."/>
            <person name="Ramos J.L."/>
            <person name="Gallego J.R."/>
            <person name="Llorente I."/>
            <person name="Martins Dos Santos V.A."/>
            <person name="Jensen O.N."/>
            <person name="Pelaez A.I."/>
            <person name="Sanchez J."/>
            <person name="Ferrer M."/>
        </authorList>
    </citation>
    <scope>NUCLEOTIDE SEQUENCE</scope>
</reference>
<dbReference type="AlphaFoldDB" id="T1C9V0"/>
<name>T1C9V0_9ZZZZ</name>
<evidence type="ECO:0000256" key="8">
    <source>
        <dbReference type="ARBA" id="ARBA00047651"/>
    </source>
</evidence>
<organism evidence="9">
    <name type="scientific">mine drainage metagenome</name>
    <dbReference type="NCBI Taxonomy" id="410659"/>
    <lineage>
        <taxon>unclassified sequences</taxon>
        <taxon>metagenomes</taxon>
        <taxon>ecological metagenomes</taxon>
    </lineage>
</organism>
<dbReference type="EMBL" id="AUZX01006600">
    <property type="protein sequence ID" value="EQD63140.1"/>
    <property type="molecule type" value="Genomic_DNA"/>
</dbReference>
<evidence type="ECO:0000256" key="6">
    <source>
        <dbReference type="ARBA" id="ARBA00023244"/>
    </source>
</evidence>
<comment type="caution">
    <text evidence="9">The sequence shown here is derived from an EMBL/GenBank/DDBJ whole genome shotgun (WGS) entry which is preliminary data.</text>
</comment>